<reference evidence="1" key="1">
    <citation type="journal article" date="2014" name="Mol. Microbiol.">
        <title>Inter-viral conflicts that exploit host CRISPR immune systems of Sulfolobus.</title>
        <authorList>
            <person name="Erdmann S."/>
            <person name="Le Moine Bauer S."/>
            <person name="Garrett R.A."/>
        </authorList>
    </citation>
    <scope>NUCLEOTIDE SEQUENCE [LARGE SCALE GENOMIC DNA]</scope>
    <source>
        <strain evidence="1">SIRV3</strain>
    </source>
</reference>
<evidence type="ECO:0000313" key="1">
    <source>
        <dbReference type="EMBL" id="AOG61597.1"/>
    </source>
</evidence>
<dbReference type="EMBL" id="KX712143">
    <property type="protein sequence ID" value="AOG61597.1"/>
    <property type="molecule type" value="Genomic_DNA"/>
</dbReference>
<reference evidence="1" key="2">
    <citation type="submission" date="2016-08" db="EMBL/GenBank/DDBJ databases">
        <authorList>
            <person name="Erdmann S."/>
            <person name="Le Moine Bauer S."/>
            <person name="Garrett R.A."/>
        </authorList>
    </citation>
    <scope>NUCLEOTIDE SEQUENCE</scope>
    <source>
        <strain evidence="1">SIRV3</strain>
    </source>
</reference>
<protein>
    <submittedName>
        <fullName evidence="1">Uncharacterized protein</fullName>
    </submittedName>
</protein>
<name>A0A1B3SN40_9VIRU</name>
<evidence type="ECO:0000313" key="2">
    <source>
        <dbReference type="Proteomes" id="UP000202470"/>
    </source>
</evidence>
<dbReference type="Proteomes" id="UP000202470">
    <property type="component" value="Segment"/>
</dbReference>
<organism evidence="1">
    <name type="scientific">Sulfolobus islandicus rod-shaped virus 3</name>
    <dbReference type="NCBI Taxonomy" id="2848124"/>
    <lineage>
        <taxon>Viruses</taxon>
        <taxon>Adnaviria</taxon>
        <taxon>Zilligvirae</taxon>
        <taxon>Taleaviricota</taxon>
        <taxon>Tokiviricetes</taxon>
        <taxon>Ligamenvirales</taxon>
        <taxon>Rudiviridae</taxon>
        <taxon>Icerudivirus</taxon>
        <taxon>Icerudivirus gunnuhverense</taxon>
        <taxon>Icerudivirus SIRV3</taxon>
    </lineage>
</organism>
<sequence>MSFYIMYIGERKMTEQIKLSLRSKQKELLQKFFSIAQKDEVGDLCISMYNSNGKLTLFEQDAQKYQPYAYFRIMRLVEKGIFFIKVKKVKRNKKFLCMHSSIAEKLKSQFES</sequence>
<dbReference type="KEGG" id="vg:28721332"/>
<proteinExistence type="predicted"/>
<accession>A0A1B3SN40</accession>
<dbReference type="OrthoDB" id="27562at10239"/>
<keyword evidence="2" id="KW-1185">Reference proteome</keyword>